<evidence type="ECO:0000259" key="1">
    <source>
        <dbReference type="SMART" id="SM00470"/>
    </source>
</evidence>
<evidence type="ECO:0000313" key="2">
    <source>
        <dbReference type="EMBL" id="MBB3774999.1"/>
    </source>
</evidence>
<organism evidence="2 3">
    <name type="scientific">Erythrobacter ramosus</name>
    <dbReference type="NCBI Taxonomy" id="35811"/>
    <lineage>
        <taxon>Bacteria</taxon>
        <taxon>Pseudomonadati</taxon>
        <taxon>Pseudomonadota</taxon>
        <taxon>Alphaproteobacteria</taxon>
        <taxon>Sphingomonadales</taxon>
        <taxon>Erythrobacteraceae</taxon>
        <taxon>Erythrobacter/Porphyrobacter group</taxon>
        <taxon>Erythrobacter</taxon>
    </lineage>
</organism>
<dbReference type="InterPro" id="IPR003115">
    <property type="entry name" value="ParB_N"/>
</dbReference>
<dbReference type="SUPFAM" id="SSF110849">
    <property type="entry name" value="ParB/Sulfiredoxin"/>
    <property type="match status" value="1"/>
</dbReference>
<reference evidence="2 3" key="1">
    <citation type="submission" date="2020-08" db="EMBL/GenBank/DDBJ databases">
        <title>Genomic Encyclopedia of Type Strains, Phase IV (KMG-IV): sequencing the most valuable type-strain genomes for metagenomic binning, comparative biology and taxonomic classification.</title>
        <authorList>
            <person name="Goeker M."/>
        </authorList>
    </citation>
    <scope>NUCLEOTIDE SEQUENCE [LARGE SCALE GENOMIC DNA]</scope>
    <source>
        <strain evidence="2 3">DSM 8510</strain>
    </source>
</reference>
<dbReference type="PANTHER" id="PTHR33375:SF1">
    <property type="entry name" value="CHROMOSOME-PARTITIONING PROTEIN PARB-RELATED"/>
    <property type="match status" value="1"/>
</dbReference>
<keyword evidence="3" id="KW-1185">Reference proteome</keyword>
<comment type="caution">
    <text evidence="2">The sequence shown here is derived from an EMBL/GenBank/DDBJ whole genome shotgun (WGS) entry which is preliminary data.</text>
</comment>
<proteinExistence type="predicted"/>
<dbReference type="Gene3D" id="3.90.1530.10">
    <property type="entry name" value="Conserved hypothetical protein from pyrococcus furiosus pfu- 392566-001, ParB domain"/>
    <property type="match status" value="1"/>
</dbReference>
<protein>
    <submittedName>
        <fullName evidence="2">ParB-like chromosome segregation protein Spo0J</fullName>
    </submittedName>
</protein>
<name>A0ABR6HWK4_9SPHN</name>
<gene>
    <name evidence="2" type="ORF">FHS52_000942</name>
</gene>
<dbReference type="PANTHER" id="PTHR33375">
    <property type="entry name" value="CHROMOSOME-PARTITIONING PROTEIN PARB-RELATED"/>
    <property type="match status" value="1"/>
</dbReference>
<dbReference type="Pfam" id="PF02195">
    <property type="entry name" value="ParB_N"/>
    <property type="match status" value="1"/>
</dbReference>
<feature type="domain" description="ParB-like N-terminal" evidence="1">
    <location>
        <begin position="90"/>
        <end position="186"/>
    </location>
</feature>
<dbReference type="InterPro" id="IPR050336">
    <property type="entry name" value="Chromosome_partition/occlusion"/>
</dbReference>
<dbReference type="InterPro" id="IPR036086">
    <property type="entry name" value="ParB/Sulfiredoxin_sf"/>
</dbReference>
<evidence type="ECO:0000313" key="3">
    <source>
        <dbReference type="Proteomes" id="UP000548685"/>
    </source>
</evidence>
<dbReference type="Proteomes" id="UP000548685">
    <property type="component" value="Unassembled WGS sequence"/>
</dbReference>
<sequence>MALARAIPSIWAHAKCPPYLSPQPSISGSRHETGAELKGLACDFPLVIRGHNFKQVGDAGGGGHELDGETYFDRPLISRGAVSKARLNTIVLPVDMIVTGERRRIVNLSHAEELSRSLDEFGLMQPIHIRRTKMSIDNKAARRVPLLVAGAHRLQAAKLLGWPQIECIEVEDHDLTARMWEISENLHRKELSKAQRDQCVRDYAALLEEERLQSGHDVTFESSRADGRGHRKKGISAEIASKLGMAKRTVDRARSSGRVAGNKPKPKAVGELHRGLKALQKAWHAADPEERTMFLAWIESEQSVAEVA</sequence>
<accession>A0ABR6HWK4</accession>
<dbReference type="RefSeq" id="WP_183363547.1">
    <property type="nucleotide sequence ID" value="NZ_JACICE010000001.1"/>
</dbReference>
<dbReference type="SMART" id="SM00470">
    <property type="entry name" value="ParB"/>
    <property type="match status" value="1"/>
</dbReference>
<dbReference type="EMBL" id="JACICE010000001">
    <property type="protein sequence ID" value="MBB3774999.1"/>
    <property type="molecule type" value="Genomic_DNA"/>
</dbReference>